<dbReference type="PANTHER" id="PTHR43143:SF1">
    <property type="entry name" value="SERINE_THREONINE-PROTEIN PHOSPHATASE CPPED1"/>
    <property type="match status" value="1"/>
</dbReference>
<accession>A0A1H4FPC5</accession>
<evidence type="ECO:0000313" key="4">
    <source>
        <dbReference type="Proteomes" id="UP000198703"/>
    </source>
</evidence>
<dbReference type="STRING" id="89524.SAMN05444370_12622"/>
<evidence type="ECO:0000259" key="2">
    <source>
        <dbReference type="Pfam" id="PF00149"/>
    </source>
</evidence>
<organism evidence="3 4">
    <name type="scientific">Rubrimonas cliftonensis</name>
    <dbReference type="NCBI Taxonomy" id="89524"/>
    <lineage>
        <taxon>Bacteria</taxon>
        <taxon>Pseudomonadati</taxon>
        <taxon>Pseudomonadota</taxon>
        <taxon>Alphaproteobacteria</taxon>
        <taxon>Rhodobacterales</taxon>
        <taxon>Paracoccaceae</taxon>
        <taxon>Rubrimonas</taxon>
    </lineage>
</organism>
<dbReference type="InterPro" id="IPR029052">
    <property type="entry name" value="Metallo-depent_PP-like"/>
</dbReference>
<name>A0A1H4FPC5_9RHOB</name>
<keyword evidence="4" id="KW-1185">Reference proteome</keyword>
<dbReference type="Gene3D" id="3.60.21.10">
    <property type="match status" value="1"/>
</dbReference>
<proteinExistence type="predicted"/>
<evidence type="ECO:0000256" key="1">
    <source>
        <dbReference type="SAM" id="SignalP"/>
    </source>
</evidence>
<dbReference type="InterPro" id="IPR004843">
    <property type="entry name" value="Calcineurin-like_PHP"/>
</dbReference>
<dbReference type="Pfam" id="PF00149">
    <property type="entry name" value="Metallophos"/>
    <property type="match status" value="1"/>
</dbReference>
<dbReference type="OrthoDB" id="651281at2"/>
<dbReference type="Proteomes" id="UP000198703">
    <property type="component" value="Unassembled WGS sequence"/>
</dbReference>
<keyword evidence="1" id="KW-0732">Signal</keyword>
<dbReference type="InterPro" id="IPR051918">
    <property type="entry name" value="STPP_CPPED1"/>
</dbReference>
<feature type="signal peptide" evidence="1">
    <location>
        <begin position="1"/>
        <end position="23"/>
    </location>
</feature>
<dbReference type="EMBL" id="FNQM01000026">
    <property type="protein sequence ID" value="SEA99223.1"/>
    <property type="molecule type" value="Genomic_DNA"/>
</dbReference>
<dbReference type="PANTHER" id="PTHR43143">
    <property type="entry name" value="METALLOPHOSPHOESTERASE, CALCINEURIN SUPERFAMILY"/>
    <property type="match status" value="1"/>
</dbReference>
<dbReference type="AlphaFoldDB" id="A0A1H4FPC5"/>
<sequence>MRARSSRSLTRRVLLAGAAAAVAAQGRAAGGLRIGVISDLNGSYGSTDYDPAVSGAVARLVALRPDLVICAGDMVAGQRRPLLSEAEIAAMWAAFHAHVTDPLRAAGLPLLVAPGNHDASAYPGFEAERRAFYRTWTDRSPDVSILDGERYPFRYAVSFGDVLLIGLDVTLPGPLPPEEMDWLAQTLREERPRHRAAIVFSHLPLWAVARGRERDIVADPALEALEREAGVDLHLSGHHHAFYPGFRAGLAHVAQACLGAGPRRLIGMDAPSVRAFTLLDVAPDGRIGVSAYAAPDFATPTDFALLPPRLVSAEATLTRLDLAPPTGGVTP</sequence>
<protein>
    <submittedName>
        <fullName evidence="3">3',5'-cyclic AMP phosphodiesterase CpdA</fullName>
    </submittedName>
</protein>
<reference evidence="3 4" key="1">
    <citation type="submission" date="2016-10" db="EMBL/GenBank/DDBJ databases">
        <authorList>
            <person name="de Groot N.N."/>
        </authorList>
    </citation>
    <scope>NUCLEOTIDE SEQUENCE [LARGE SCALE GENOMIC DNA]</scope>
    <source>
        <strain evidence="3 4">DSM 15345</strain>
    </source>
</reference>
<feature type="domain" description="Calcineurin-like phosphoesterase" evidence="2">
    <location>
        <begin position="32"/>
        <end position="241"/>
    </location>
</feature>
<feature type="chain" id="PRO_5011621997" evidence="1">
    <location>
        <begin position="24"/>
        <end position="331"/>
    </location>
</feature>
<dbReference type="RefSeq" id="WP_093256184.1">
    <property type="nucleotide sequence ID" value="NZ_FNQM01000026.1"/>
</dbReference>
<gene>
    <name evidence="3" type="ORF">SAMN05444370_12622</name>
</gene>
<dbReference type="GO" id="GO:0016787">
    <property type="term" value="F:hydrolase activity"/>
    <property type="evidence" value="ECO:0007669"/>
    <property type="project" value="InterPro"/>
</dbReference>
<evidence type="ECO:0000313" key="3">
    <source>
        <dbReference type="EMBL" id="SEA99223.1"/>
    </source>
</evidence>
<dbReference type="SUPFAM" id="SSF56300">
    <property type="entry name" value="Metallo-dependent phosphatases"/>
    <property type="match status" value="1"/>
</dbReference>